<evidence type="ECO:0000313" key="2">
    <source>
        <dbReference type="Proteomes" id="UP001064489"/>
    </source>
</evidence>
<dbReference type="Proteomes" id="UP001064489">
    <property type="component" value="Chromosome 4"/>
</dbReference>
<reference evidence="1" key="2">
    <citation type="submission" date="2023-02" db="EMBL/GenBank/DDBJ databases">
        <authorList>
            <person name="Swenson N.G."/>
            <person name="Wegrzyn J.L."/>
            <person name="Mcevoy S.L."/>
        </authorList>
    </citation>
    <scope>NUCLEOTIDE SEQUENCE</scope>
    <source>
        <strain evidence="1">91603</strain>
        <tissue evidence="1">Leaf</tissue>
    </source>
</reference>
<accession>A0AAD5IZV7</accession>
<sequence>MINNFFVGEILRHCLRQQDTDVVVEFLLSRRSDLHRRFELDLNERVIKVANFSNTEFIIVKLYGYLKWA</sequence>
<organism evidence="1 2">
    <name type="scientific">Acer negundo</name>
    <name type="common">Box elder</name>
    <dbReference type="NCBI Taxonomy" id="4023"/>
    <lineage>
        <taxon>Eukaryota</taxon>
        <taxon>Viridiplantae</taxon>
        <taxon>Streptophyta</taxon>
        <taxon>Embryophyta</taxon>
        <taxon>Tracheophyta</taxon>
        <taxon>Spermatophyta</taxon>
        <taxon>Magnoliopsida</taxon>
        <taxon>eudicotyledons</taxon>
        <taxon>Gunneridae</taxon>
        <taxon>Pentapetalae</taxon>
        <taxon>rosids</taxon>
        <taxon>malvids</taxon>
        <taxon>Sapindales</taxon>
        <taxon>Sapindaceae</taxon>
        <taxon>Hippocastanoideae</taxon>
        <taxon>Acereae</taxon>
        <taxon>Acer</taxon>
    </lineage>
</organism>
<comment type="caution">
    <text evidence="1">The sequence shown here is derived from an EMBL/GenBank/DDBJ whole genome shotgun (WGS) entry which is preliminary data.</text>
</comment>
<evidence type="ECO:0000313" key="1">
    <source>
        <dbReference type="EMBL" id="KAI9181684.1"/>
    </source>
</evidence>
<keyword evidence="2" id="KW-1185">Reference proteome</keyword>
<reference evidence="1" key="1">
    <citation type="journal article" date="2022" name="Plant J.">
        <title>Strategies of tolerance reflected in two North American maple genomes.</title>
        <authorList>
            <person name="McEvoy S.L."/>
            <person name="Sezen U.U."/>
            <person name="Trouern-Trend A."/>
            <person name="McMahon S.M."/>
            <person name="Schaberg P.G."/>
            <person name="Yang J."/>
            <person name="Wegrzyn J.L."/>
            <person name="Swenson N.G."/>
        </authorList>
    </citation>
    <scope>NUCLEOTIDE SEQUENCE</scope>
    <source>
        <strain evidence="1">91603</strain>
    </source>
</reference>
<proteinExistence type="predicted"/>
<dbReference type="AlphaFoldDB" id="A0AAD5IZV7"/>
<name>A0AAD5IZV7_ACENE</name>
<protein>
    <submittedName>
        <fullName evidence="1">Uncharacterized protein</fullName>
    </submittedName>
</protein>
<dbReference type="EMBL" id="JAJSOW010000101">
    <property type="protein sequence ID" value="KAI9181684.1"/>
    <property type="molecule type" value="Genomic_DNA"/>
</dbReference>
<gene>
    <name evidence="1" type="ORF">LWI28_017525</name>
</gene>